<accession>A0A2S9SVE2</accession>
<sequence length="307" mass="34380">MSKKVLFMGTPSYATEILKELLSNKNYEVIGIFTQEDKPVGRKQVLTPPHIKQYCLENNINIPILQPKKLKDNLVAYISIKELEPDFIVVAAYGQILPKEILGLAPCINLHASILPNYRGASPIQEGILNDDEYLGVTSMLMEEGLDCGDILGYSYLKNDKNILVDEAFTKLSTLASKLTITTLDNFENIKAIKQNDSSASFCKKIKKEDGEVDFYSSKKLFSKYKAYSFWPGVFLKSELKLKDIEFIEDSSQNIAGEILEITKDYIVVACKKGSLIIRTLQAPSKNSISSVDYIKGKRLILGDILS</sequence>
<evidence type="ECO:0000256" key="1">
    <source>
        <dbReference type="ARBA" id="ARBA00010699"/>
    </source>
</evidence>
<reference evidence="8 9" key="1">
    <citation type="submission" date="2017-09" db="EMBL/GenBank/DDBJ databases">
        <title>Reassesment of A. cryaerophilus.</title>
        <authorList>
            <person name="Perez-Cataluna A."/>
            <person name="Collado L."/>
            <person name="Salgado O."/>
            <person name="Lefinanco V."/>
            <person name="Figueras M.J."/>
        </authorList>
    </citation>
    <scope>NUCLEOTIDE SEQUENCE [LARGE SCALE GENOMIC DNA]</scope>
    <source>
        <strain evidence="8 9">LMG 9871</strain>
    </source>
</reference>
<evidence type="ECO:0000313" key="8">
    <source>
        <dbReference type="EMBL" id="PRM90541.1"/>
    </source>
</evidence>
<evidence type="ECO:0000313" key="9">
    <source>
        <dbReference type="Proteomes" id="UP000238649"/>
    </source>
</evidence>
<dbReference type="InterPro" id="IPR041711">
    <property type="entry name" value="Met-tRNA-FMT_N"/>
</dbReference>
<dbReference type="Proteomes" id="UP000238649">
    <property type="component" value="Unassembled WGS sequence"/>
</dbReference>
<dbReference type="InterPro" id="IPR044135">
    <property type="entry name" value="Met-tRNA-FMT_C"/>
</dbReference>
<dbReference type="InterPro" id="IPR005793">
    <property type="entry name" value="Formyl_trans_C"/>
</dbReference>
<dbReference type="EC" id="2.1.2.9" evidence="2 5"/>
<organism evidence="8 9">
    <name type="scientific">Aliarcobacter cryaerophilus</name>
    <dbReference type="NCBI Taxonomy" id="28198"/>
    <lineage>
        <taxon>Bacteria</taxon>
        <taxon>Pseudomonadati</taxon>
        <taxon>Campylobacterota</taxon>
        <taxon>Epsilonproteobacteria</taxon>
        <taxon>Campylobacterales</taxon>
        <taxon>Arcobacteraceae</taxon>
        <taxon>Aliarcobacter</taxon>
    </lineage>
</organism>
<feature type="domain" description="Formyl transferase N-terminal" evidence="6">
    <location>
        <begin position="4"/>
        <end position="156"/>
    </location>
</feature>
<comment type="caution">
    <text evidence="8">The sequence shown here is derived from an EMBL/GenBank/DDBJ whole genome shotgun (WGS) entry which is preliminary data.</text>
</comment>
<dbReference type="PANTHER" id="PTHR11138:SF5">
    <property type="entry name" value="METHIONYL-TRNA FORMYLTRANSFERASE, MITOCHONDRIAL"/>
    <property type="match status" value="1"/>
</dbReference>
<dbReference type="HAMAP" id="MF_00182">
    <property type="entry name" value="Formyl_trans"/>
    <property type="match status" value="1"/>
</dbReference>
<dbReference type="RefSeq" id="WP_105910996.1">
    <property type="nucleotide sequence ID" value="NZ_NXGH01000003.1"/>
</dbReference>
<dbReference type="InterPro" id="IPR011034">
    <property type="entry name" value="Formyl_transferase-like_C_sf"/>
</dbReference>
<keyword evidence="3 5" id="KW-0808">Transferase</keyword>
<protein>
    <recommendedName>
        <fullName evidence="2 5">Methionyl-tRNA formyltransferase</fullName>
        <ecNumber evidence="2 5">2.1.2.9</ecNumber>
    </recommendedName>
</protein>
<proteinExistence type="inferred from homology"/>
<dbReference type="CDD" id="cd08704">
    <property type="entry name" value="Met_tRNA_FMT_C"/>
    <property type="match status" value="1"/>
</dbReference>
<evidence type="ECO:0000256" key="4">
    <source>
        <dbReference type="ARBA" id="ARBA00022917"/>
    </source>
</evidence>
<dbReference type="InterPro" id="IPR002376">
    <property type="entry name" value="Formyl_transf_N"/>
</dbReference>
<dbReference type="PANTHER" id="PTHR11138">
    <property type="entry name" value="METHIONYL-TRNA FORMYLTRANSFERASE"/>
    <property type="match status" value="1"/>
</dbReference>
<gene>
    <name evidence="5" type="primary">fmt</name>
    <name evidence="8" type="ORF">CJ671_01690</name>
</gene>
<evidence type="ECO:0000256" key="2">
    <source>
        <dbReference type="ARBA" id="ARBA00012261"/>
    </source>
</evidence>
<evidence type="ECO:0000256" key="5">
    <source>
        <dbReference type="HAMAP-Rule" id="MF_00182"/>
    </source>
</evidence>
<evidence type="ECO:0000256" key="3">
    <source>
        <dbReference type="ARBA" id="ARBA00022679"/>
    </source>
</evidence>
<comment type="function">
    <text evidence="5">Attaches a formyl group to the free amino group of methionyl-tRNA(fMet). The formyl group appears to play a dual role in the initiator identity of N-formylmethionyl-tRNA by promoting its recognition by IF2 and preventing the misappropriation of this tRNA by the elongation apparatus.</text>
</comment>
<feature type="binding site" evidence="5">
    <location>
        <begin position="113"/>
        <end position="116"/>
    </location>
    <ligand>
        <name>(6S)-5,6,7,8-tetrahydrofolate</name>
        <dbReference type="ChEBI" id="CHEBI:57453"/>
    </ligand>
</feature>
<name>A0A2S9SVE2_9BACT</name>
<dbReference type="SUPFAM" id="SSF50486">
    <property type="entry name" value="FMT C-terminal domain-like"/>
    <property type="match status" value="1"/>
</dbReference>
<dbReference type="GO" id="GO:0004479">
    <property type="term" value="F:methionyl-tRNA formyltransferase activity"/>
    <property type="evidence" value="ECO:0007669"/>
    <property type="project" value="UniProtKB-UniRule"/>
</dbReference>
<feature type="domain" description="Formyl transferase C-terminal" evidence="7">
    <location>
        <begin position="205"/>
        <end position="299"/>
    </location>
</feature>
<dbReference type="SUPFAM" id="SSF53328">
    <property type="entry name" value="Formyltransferase"/>
    <property type="match status" value="1"/>
</dbReference>
<dbReference type="AlphaFoldDB" id="A0A2S9SVE2"/>
<dbReference type="CDD" id="cd08646">
    <property type="entry name" value="FMT_core_Met-tRNA-FMT_N"/>
    <property type="match status" value="1"/>
</dbReference>
<dbReference type="GO" id="GO:0005829">
    <property type="term" value="C:cytosol"/>
    <property type="evidence" value="ECO:0007669"/>
    <property type="project" value="TreeGrafter"/>
</dbReference>
<dbReference type="OrthoDB" id="9802815at2"/>
<evidence type="ECO:0000259" key="6">
    <source>
        <dbReference type="Pfam" id="PF00551"/>
    </source>
</evidence>
<dbReference type="Pfam" id="PF00551">
    <property type="entry name" value="Formyl_trans_N"/>
    <property type="match status" value="1"/>
</dbReference>
<keyword evidence="4 5" id="KW-0648">Protein biosynthesis</keyword>
<dbReference type="InterPro" id="IPR036477">
    <property type="entry name" value="Formyl_transf_N_sf"/>
</dbReference>
<evidence type="ECO:0000259" key="7">
    <source>
        <dbReference type="Pfam" id="PF02911"/>
    </source>
</evidence>
<comment type="catalytic activity">
    <reaction evidence="5">
        <text>L-methionyl-tRNA(fMet) + (6R)-10-formyltetrahydrofolate = N-formyl-L-methionyl-tRNA(fMet) + (6S)-5,6,7,8-tetrahydrofolate + H(+)</text>
        <dbReference type="Rhea" id="RHEA:24380"/>
        <dbReference type="Rhea" id="RHEA-COMP:9952"/>
        <dbReference type="Rhea" id="RHEA-COMP:9953"/>
        <dbReference type="ChEBI" id="CHEBI:15378"/>
        <dbReference type="ChEBI" id="CHEBI:57453"/>
        <dbReference type="ChEBI" id="CHEBI:78530"/>
        <dbReference type="ChEBI" id="CHEBI:78844"/>
        <dbReference type="ChEBI" id="CHEBI:195366"/>
        <dbReference type="EC" id="2.1.2.9"/>
    </reaction>
</comment>
<comment type="similarity">
    <text evidence="1 5">Belongs to the Fmt family.</text>
</comment>
<dbReference type="EMBL" id="NXGH01000003">
    <property type="protein sequence ID" value="PRM90541.1"/>
    <property type="molecule type" value="Genomic_DNA"/>
</dbReference>
<dbReference type="Gene3D" id="3.40.50.12230">
    <property type="match status" value="1"/>
</dbReference>
<dbReference type="InterPro" id="IPR005794">
    <property type="entry name" value="Fmt"/>
</dbReference>
<dbReference type="Pfam" id="PF02911">
    <property type="entry name" value="Formyl_trans_C"/>
    <property type="match status" value="1"/>
</dbReference>
<dbReference type="NCBIfam" id="TIGR00460">
    <property type="entry name" value="fmt"/>
    <property type="match status" value="1"/>
</dbReference>